<organism evidence="1 2">
    <name type="scientific">Fodinibius halophilus</name>
    <dbReference type="NCBI Taxonomy" id="1736908"/>
    <lineage>
        <taxon>Bacteria</taxon>
        <taxon>Pseudomonadati</taxon>
        <taxon>Balneolota</taxon>
        <taxon>Balneolia</taxon>
        <taxon>Balneolales</taxon>
        <taxon>Balneolaceae</taxon>
        <taxon>Fodinibius</taxon>
    </lineage>
</organism>
<dbReference type="AlphaFoldDB" id="A0A6M1T3L5"/>
<comment type="caution">
    <text evidence="1">The sequence shown here is derived from an EMBL/GenBank/DDBJ whole genome shotgun (WGS) entry which is preliminary data.</text>
</comment>
<evidence type="ECO:0000313" key="1">
    <source>
        <dbReference type="EMBL" id="NGP90016.1"/>
    </source>
</evidence>
<dbReference type="RefSeq" id="WP_165271245.1">
    <property type="nucleotide sequence ID" value="NZ_JAALLS010000030.1"/>
</dbReference>
<gene>
    <name evidence="1" type="ORF">G3569_16785</name>
</gene>
<sequence length="291" mass="34363">MSEEESTYEKEQKEYESILSELPELVKNRFDNRTVEGEYPVSYGKYHYDNEYQNRRIKFYKDYSQNPLTELKEKQRIITAQIDKKEQEIYRLAAESIRLANKYLSKSKANALKDEIILWLLAACREGEGYPGTGNGFCGLWDIDLSILDIETESSLLENEVYQLNRHRADWFELQEKQQIIRDCYNNIALDDPDFKEHWNDATARAGNDEGYLKEEAIRRVVETVRLKKKCRKVLNEYLSLKDDYPNKNKNTLFNGDQHVEGIAEIIGQGKKSTFFDWAKKLEKELRKLKK</sequence>
<dbReference type="EMBL" id="JAALLS010000030">
    <property type="protein sequence ID" value="NGP90016.1"/>
    <property type="molecule type" value="Genomic_DNA"/>
</dbReference>
<accession>A0A6M1T3L5</accession>
<evidence type="ECO:0000313" key="2">
    <source>
        <dbReference type="Proteomes" id="UP000479132"/>
    </source>
</evidence>
<name>A0A6M1T3L5_9BACT</name>
<reference evidence="1 2" key="1">
    <citation type="submission" date="2020-02" db="EMBL/GenBank/DDBJ databases">
        <title>Aliifodinibius halophilus 2W32, complete genome.</title>
        <authorList>
            <person name="Li Y."/>
            <person name="Wu S."/>
        </authorList>
    </citation>
    <scope>NUCLEOTIDE SEQUENCE [LARGE SCALE GENOMIC DNA]</scope>
    <source>
        <strain evidence="1 2">2W32</strain>
    </source>
</reference>
<protein>
    <submittedName>
        <fullName evidence="1">Uncharacterized protein</fullName>
    </submittedName>
</protein>
<proteinExistence type="predicted"/>
<dbReference type="Proteomes" id="UP000479132">
    <property type="component" value="Unassembled WGS sequence"/>
</dbReference>
<keyword evidence="2" id="KW-1185">Reference proteome</keyword>